<protein>
    <recommendedName>
        <fullName evidence="6">Phosphatidylglycerol lysyltransferase</fullName>
        <ecNumber evidence="6">2.3.2.3</ecNumber>
    </recommendedName>
    <alternativeName>
        <fullName evidence="6">Lysylphosphatidylglycerol synthase</fullName>
    </alternativeName>
</protein>
<evidence type="ECO:0000256" key="6">
    <source>
        <dbReference type="RuleBase" id="RU363042"/>
    </source>
</evidence>
<feature type="transmembrane region" description="Helical" evidence="6">
    <location>
        <begin position="12"/>
        <end position="29"/>
    </location>
</feature>
<comment type="catalytic activity">
    <reaction evidence="6">
        <text>L-lysyl-tRNA(Lys) + a 1,2-diacyl-sn-glycero-3-phospho-(1'-sn-glycerol) = a 1,2-diacyl-sn-glycero-3-phospho-1'-(3'-O-L-lysyl)-sn-glycerol + tRNA(Lys)</text>
        <dbReference type="Rhea" id="RHEA:10668"/>
        <dbReference type="Rhea" id="RHEA-COMP:9696"/>
        <dbReference type="Rhea" id="RHEA-COMP:9697"/>
        <dbReference type="ChEBI" id="CHEBI:64716"/>
        <dbReference type="ChEBI" id="CHEBI:75792"/>
        <dbReference type="ChEBI" id="CHEBI:78442"/>
        <dbReference type="ChEBI" id="CHEBI:78529"/>
        <dbReference type="EC" id="2.3.2.3"/>
    </reaction>
</comment>
<evidence type="ECO:0000256" key="1">
    <source>
        <dbReference type="ARBA" id="ARBA00004651"/>
    </source>
</evidence>
<dbReference type="HOGENOM" id="CLU_039146_0_0_9"/>
<dbReference type="EC" id="2.3.2.3" evidence="6"/>
<evidence type="ECO:0000256" key="3">
    <source>
        <dbReference type="ARBA" id="ARBA00022692"/>
    </source>
</evidence>
<keyword evidence="6" id="KW-0046">Antibiotic resistance</keyword>
<dbReference type="Proteomes" id="UP000010119">
    <property type="component" value="Unassembled WGS sequence"/>
</dbReference>
<evidence type="ECO:0000256" key="2">
    <source>
        <dbReference type="ARBA" id="ARBA00022475"/>
    </source>
</evidence>
<proteinExistence type="inferred from homology"/>
<dbReference type="NCBIfam" id="TIGR00374">
    <property type="entry name" value="flippase-like domain"/>
    <property type="match status" value="1"/>
</dbReference>
<keyword evidence="4 6" id="KW-1133">Transmembrane helix</keyword>
<keyword evidence="5 6" id="KW-0472">Membrane</keyword>
<feature type="transmembrane region" description="Helical" evidence="6">
    <location>
        <begin position="318"/>
        <end position="335"/>
    </location>
</feature>
<feature type="transmembrane region" description="Helical" evidence="6">
    <location>
        <begin position="129"/>
        <end position="152"/>
    </location>
</feature>
<evidence type="ECO:0000313" key="7">
    <source>
        <dbReference type="EMBL" id="EFI84734.1"/>
    </source>
</evidence>
<keyword evidence="8" id="KW-1185">Reference proteome</keyword>
<accession>D7UVQ3</accession>
<feature type="transmembrane region" description="Helical" evidence="6">
    <location>
        <begin position="158"/>
        <end position="179"/>
    </location>
</feature>
<comment type="function">
    <text evidence="6">Catalyzes the transfer of a lysyl group from L-lysyl-tRNA(Lys) to membrane-bound phosphatidylglycerol (PG), which produces lysylphosphatidylglycerol (LPG), a major component of the bacterial membrane with a positive net charge. LPG synthesis contributes to bacterial virulence as it is involved in the resistance mechanism against cationic antimicrobial peptides (CAMP) produces by the host's immune system (defensins, cathelicidins) and by the competing microorganisms.</text>
</comment>
<dbReference type="STRING" id="525367.HMPREF0556_11287"/>
<evidence type="ECO:0000256" key="4">
    <source>
        <dbReference type="ARBA" id="ARBA00022989"/>
    </source>
</evidence>
<dbReference type="GO" id="GO:0005886">
    <property type="term" value="C:plasma membrane"/>
    <property type="evidence" value="ECO:0007669"/>
    <property type="project" value="UniProtKB-SubCell"/>
</dbReference>
<keyword evidence="3 6" id="KW-0812">Transmembrane</keyword>
<feature type="transmembrane region" description="Helical" evidence="6">
    <location>
        <begin position="49"/>
        <end position="71"/>
    </location>
</feature>
<dbReference type="PANTHER" id="PTHR37693:SF1">
    <property type="entry name" value="INTEGRAL MEMBRANE PROTEIN"/>
    <property type="match status" value="1"/>
</dbReference>
<dbReference type="AlphaFoldDB" id="D7UVQ3"/>
<evidence type="ECO:0000256" key="5">
    <source>
        <dbReference type="ARBA" id="ARBA00023136"/>
    </source>
</evidence>
<comment type="similarity">
    <text evidence="6">Belongs to the LPG synthase family.</text>
</comment>
<dbReference type="GO" id="GO:0050071">
    <property type="term" value="F:phosphatidylglycerol lysyltransferase activity"/>
    <property type="evidence" value="ECO:0007669"/>
    <property type="project" value="UniProtKB-EC"/>
</dbReference>
<dbReference type="PANTHER" id="PTHR37693">
    <property type="entry name" value="PHOSPHATIDYLGLYCEROL LYSYLTRANSFERASE"/>
    <property type="match status" value="1"/>
</dbReference>
<keyword evidence="6" id="KW-0443">Lipid metabolism</keyword>
<organism evidence="7 8">
    <name type="scientific">Listeria grayi DSM 20601</name>
    <dbReference type="NCBI Taxonomy" id="525367"/>
    <lineage>
        <taxon>Bacteria</taxon>
        <taxon>Bacillati</taxon>
        <taxon>Bacillota</taxon>
        <taxon>Bacilli</taxon>
        <taxon>Bacillales</taxon>
        <taxon>Listeriaceae</taxon>
        <taxon>Listeria</taxon>
    </lineage>
</organism>
<dbReference type="EMBL" id="ACCR02000003">
    <property type="protein sequence ID" value="EFI84734.1"/>
    <property type="molecule type" value="Genomic_DNA"/>
</dbReference>
<dbReference type="GO" id="GO:0006629">
    <property type="term" value="P:lipid metabolic process"/>
    <property type="evidence" value="ECO:0007669"/>
    <property type="project" value="UniProtKB-KW"/>
</dbReference>
<keyword evidence="6" id="KW-0808">Transferase</keyword>
<comment type="subcellular location">
    <subcellularLocation>
        <location evidence="1 6">Cell membrane</location>
        <topology evidence="1 6">Multi-pass membrane protein</topology>
    </subcellularLocation>
</comment>
<gene>
    <name evidence="6" type="primary">mprF</name>
    <name evidence="7" type="ORF">HMPREF0556_11287</name>
</gene>
<keyword evidence="2" id="KW-1003">Cell membrane</keyword>
<dbReference type="Pfam" id="PF03706">
    <property type="entry name" value="LPG_synthase_TM"/>
    <property type="match status" value="1"/>
</dbReference>
<name>D7UVQ3_LISGR</name>
<sequence length="353" mass="40144">MNVVNARTKNVLNILIVLVISFGFVAWQFRKVDFSAFVKSLRNINYWWLLVAFILMFLYWLFEAIVLHMAAKPANQKQHFRSSFRITMIGQFFNTITPMSTGGQPAQLVMLMKQGMDAGKASSVLLIKFIIYQAMIVFNFLIVLIFGLHYLLNGVPQLKYLVFIGFLVHLAVITALLLIAKSTFLTKRIVHLLLIPARLFIKKERHEQLRFALDERITSFHQETNRIGADKWLLVKACVMTSLQLWVFFAIPYFVLLSLHVGTIGFFVAMTYHAFIIMFATVMPTPGGAGGAEYTFMLLFGALLVPAEALAAMILWRIVTYYSCIIFGGAALLISDETSKQLRSNFNDIKDDL</sequence>
<dbReference type="eggNOG" id="COG0392">
    <property type="taxonomic scope" value="Bacteria"/>
</dbReference>
<dbReference type="InterPro" id="IPR022791">
    <property type="entry name" value="L-PG_synthase/AglD"/>
</dbReference>
<reference evidence="7" key="1">
    <citation type="submission" date="2010-06" db="EMBL/GenBank/DDBJ databases">
        <authorList>
            <person name="Muzny D."/>
            <person name="Qin X."/>
            <person name="Buhay C."/>
            <person name="Dugan-Rocha S."/>
            <person name="Ding Y."/>
            <person name="Chen G."/>
            <person name="Hawes A."/>
            <person name="Holder M."/>
            <person name="Jhangiani S."/>
            <person name="Johnson A."/>
            <person name="Khan Z."/>
            <person name="Li Z."/>
            <person name="Liu W."/>
            <person name="Liu X."/>
            <person name="Perez L."/>
            <person name="Shen H."/>
            <person name="Wang Q."/>
            <person name="Watt J."/>
            <person name="Xi L."/>
            <person name="Xin Y."/>
            <person name="Zhou J."/>
            <person name="Deng J."/>
            <person name="Jiang H."/>
            <person name="Liu Y."/>
            <person name="Qu J."/>
            <person name="Song X.-Z."/>
            <person name="Zhang L."/>
            <person name="Villasana D."/>
            <person name="Johnson A."/>
            <person name="Liu J."/>
            <person name="Liyanage D."/>
            <person name="Lorensuhewa L."/>
            <person name="Robinson T."/>
            <person name="Song A."/>
            <person name="Song B.-B."/>
            <person name="Dinh H."/>
            <person name="Thornton R."/>
            <person name="Coyle M."/>
            <person name="Francisco L."/>
            <person name="Jackson L."/>
            <person name="Javaid M."/>
            <person name="Korchina V."/>
            <person name="Kovar C."/>
            <person name="Mata R."/>
            <person name="Mathew T."/>
            <person name="Ngo R."/>
            <person name="Nguyen L."/>
            <person name="Nguyen N."/>
            <person name="Okwuonu G."/>
            <person name="Ongeri F."/>
            <person name="Pham C."/>
            <person name="Simmons D."/>
            <person name="Wilczek-Boney K."/>
            <person name="Hale W."/>
            <person name="Jakkamsetti A."/>
            <person name="Pham P."/>
            <person name="Ruth R."/>
            <person name="San Lucas F."/>
            <person name="Warren J."/>
            <person name="Zhang J."/>
            <person name="Zhao Z."/>
            <person name="Zhou C."/>
            <person name="Zhu D."/>
            <person name="Lee S."/>
            <person name="Bess C."/>
            <person name="Blankenburg K."/>
            <person name="Forbes L."/>
            <person name="Fu Q."/>
            <person name="Gubbala S."/>
            <person name="Hirani K."/>
            <person name="Jayaseelan J.C."/>
            <person name="Lara F."/>
            <person name="Munidasa M."/>
            <person name="Palculict T."/>
            <person name="Patil S."/>
            <person name="Pu L.-L."/>
            <person name="Saada N."/>
            <person name="Tang L."/>
            <person name="Weissenberger G."/>
            <person name="Zhu Y."/>
            <person name="Hemphill L."/>
            <person name="Shang Y."/>
            <person name="Youmans B."/>
            <person name="Ayvaz T."/>
            <person name="Ross M."/>
            <person name="Santibanez J."/>
            <person name="Aqrawi P."/>
            <person name="Gross S."/>
            <person name="Joshi V."/>
            <person name="Fowler G."/>
            <person name="Nazareth L."/>
            <person name="Reid J."/>
            <person name="Worley K."/>
            <person name="Petrosino J."/>
            <person name="Highlander S."/>
            <person name="Gibbs R."/>
        </authorList>
    </citation>
    <scope>NUCLEOTIDE SEQUENCE [LARGE SCALE GENOMIC DNA]</scope>
    <source>
        <strain evidence="7">DSM 20601</strain>
    </source>
</reference>
<evidence type="ECO:0000313" key="8">
    <source>
        <dbReference type="Proteomes" id="UP000010119"/>
    </source>
</evidence>
<comment type="caution">
    <text evidence="7">The sequence shown here is derived from an EMBL/GenBank/DDBJ whole genome shotgun (WGS) entry which is preliminary data.</text>
</comment>
<dbReference type="GO" id="GO:0046677">
    <property type="term" value="P:response to antibiotic"/>
    <property type="evidence" value="ECO:0007669"/>
    <property type="project" value="UniProtKB-KW"/>
</dbReference>